<dbReference type="InterPro" id="IPR045913">
    <property type="entry name" value="TBC20/Gyp8-like"/>
</dbReference>
<gene>
    <name evidence="4" type="ORF">F751_1265</name>
</gene>
<dbReference type="PANTHER" id="PTHR20913:SF7">
    <property type="entry name" value="RE60063P"/>
    <property type="match status" value="1"/>
</dbReference>
<dbReference type="EMBL" id="KL662143">
    <property type="protein sequence ID" value="KFM27092.1"/>
    <property type="molecule type" value="Genomic_DNA"/>
</dbReference>
<dbReference type="RefSeq" id="XP_011400059.1">
    <property type="nucleotide sequence ID" value="XM_011401757.1"/>
</dbReference>
<keyword evidence="1" id="KW-0343">GTPase activation</keyword>
<evidence type="ECO:0000313" key="4">
    <source>
        <dbReference type="EMBL" id="KFM27092.1"/>
    </source>
</evidence>
<dbReference type="PROSITE" id="PS50086">
    <property type="entry name" value="TBC_RABGAP"/>
    <property type="match status" value="1"/>
</dbReference>
<evidence type="ECO:0000256" key="2">
    <source>
        <dbReference type="SAM" id="Phobius"/>
    </source>
</evidence>
<dbReference type="InterPro" id="IPR000195">
    <property type="entry name" value="Rab-GAP-TBC_dom"/>
</dbReference>
<dbReference type="GeneID" id="23612656"/>
<dbReference type="SMART" id="SM00164">
    <property type="entry name" value="TBC"/>
    <property type="match status" value="1"/>
</dbReference>
<feature type="transmembrane region" description="Helical" evidence="2">
    <location>
        <begin position="373"/>
        <end position="395"/>
    </location>
</feature>
<keyword evidence="2" id="KW-0472">Membrane</keyword>
<keyword evidence="5" id="KW-1185">Reference proteome</keyword>
<protein>
    <submittedName>
        <fullName evidence="4">TBC1 domain family member 20</fullName>
    </submittedName>
</protein>
<reference evidence="4 5" key="1">
    <citation type="journal article" date="2014" name="BMC Genomics">
        <title>Oil accumulation mechanisms of the oleaginous microalga Chlorella protothecoides revealed through its genome, transcriptomes, and proteomes.</title>
        <authorList>
            <person name="Gao C."/>
            <person name="Wang Y."/>
            <person name="Shen Y."/>
            <person name="Yan D."/>
            <person name="He X."/>
            <person name="Dai J."/>
            <person name="Wu Q."/>
        </authorList>
    </citation>
    <scope>NUCLEOTIDE SEQUENCE [LARGE SCALE GENOMIC DNA]</scope>
    <source>
        <strain evidence="4 5">0710</strain>
    </source>
</reference>
<evidence type="ECO:0000256" key="1">
    <source>
        <dbReference type="ARBA" id="ARBA00022468"/>
    </source>
</evidence>
<feature type="domain" description="Rab-GAP TBC" evidence="3">
    <location>
        <begin position="31"/>
        <end position="243"/>
    </location>
</feature>
<dbReference type="Proteomes" id="UP000028924">
    <property type="component" value="Unassembled WGS sequence"/>
</dbReference>
<dbReference type="GO" id="GO:0006888">
    <property type="term" value="P:endoplasmic reticulum to Golgi vesicle-mediated transport"/>
    <property type="evidence" value="ECO:0007669"/>
    <property type="project" value="TreeGrafter"/>
</dbReference>
<accession>A0A087SMY8</accession>
<dbReference type="STRING" id="3075.A0A087SMY8"/>
<keyword evidence="2" id="KW-0812">Transmembrane</keyword>
<name>A0A087SMY8_AUXPR</name>
<dbReference type="KEGG" id="apro:F751_1265"/>
<dbReference type="eggNOG" id="KOG2595">
    <property type="taxonomic scope" value="Eukaryota"/>
</dbReference>
<dbReference type="Pfam" id="PF00566">
    <property type="entry name" value="RabGAP-TBC"/>
    <property type="match status" value="1"/>
</dbReference>
<evidence type="ECO:0000313" key="5">
    <source>
        <dbReference type="Proteomes" id="UP000028924"/>
    </source>
</evidence>
<dbReference type="InterPro" id="IPR035969">
    <property type="entry name" value="Rab-GAP_TBC_sf"/>
</dbReference>
<keyword evidence="2" id="KW-1133">Transmembrane helix</keyword>
<dbReference type="SUPFAM" id="SSF47923">
    <property type="entry name" value="Ypt/Rab-GAP domain of gyp1p"/>
    <property type="match status" value="2"/>
</dbReference>
<dbReference type="GO" id="GO:0005789">
    <property type="term" value="C:endoplasmic reticulum membrane"/>
    <property type="evidence" value="ECO:0007669"/>
    <property type="project" value="TreeGrafter"/>
</dbReference>
<dbReference type="PANTHER" id="PTHR20913">
    <property type="entry name" value="TBC1 DOMAIN FAMILY MEMBER 20/GTPASE"/>
    <property type="match status" value="1"/>
</dbReference>
<organism evidence="4 5">
    <name type="scientific">Auxenochlorella protothecoides</name>
    <name type="common">Green microalga</name>
    <name type="synonym">Chlorella protothecoides</name>
    <dbReference type="NCBI Taxonomy" id="3075"/>
    <lineage>
        <taxon>Eukaryota</taxon>
        <taxon>Viridiplantae</taxon>
        <taxon>Chlorophyta</taxon>
        <taxon>core chlorophytes</taxon>
        <taxon>Trebouxiophyceae</taxon>
        <taxon>Chlorellales</taxon>
        <taxon>Chlorellaceae</taxon>
        <taxon>Auxenochlorella</taxon>
    </lineage>
</organism>
<dbReference type="OrthoDB" id="206700at2759"/>
<dbReference type="GO" id="GO:0005096">
    <property type="term" value="F:GTPase activator activity"/>
    <property type="evidence" value="ECO:0007669"/>
    <property type="project" value="UniProtKB-KW"/>
</dbReference>
<dbReference type="AlphaFoldDB" id="A0A087SMY8"/>
<proteinExistence type="predicted"/>
<dbReference type="Gene3D" id="1.10.8.1310">
    <property type="match status" value="1"/>
</dbReference>
<sequence length="405" mass="43956">MGRGRRKSGPQLSSPEAKRDAETVALINDILIEEPLRTRVWPLLLGLPESLGLNSSVQESQEEQGDALTAAEKRDLQVIACDLDRSLWAFTEGCGEVGLIQFSIRSWTEEARALKRLALRRVLLRALRYQDDVWYYQGLHDVASVLLFTLGEAGGAAVLSQLVVTHLRDATRPDLLAATQTLGLLYPLLRAADPQLYTHLLSLDEPALEVPFFALSWHLTWFAHDVADLNQVCRLFDLFLASHPLMPLYLAAVAVKSCRQAVFACGSDGPAVYAALKGLKVLSPSGPGADALARDAAALYRAVPPSALRYLDLGQAVTPDAYLVQGLWKVPAQPLDRTQGIKAARATILRLRATFLPQLRGSSPGARRKRRSAAVVAVLSSLTSIAALGAAILLIQGQRAWPGPV</sequence>
<evidence type="ECO:0000259" key="3">
    <source>
        <dbReference type="PROSITE" id="PS50086"/>
    </source>
</evidence>
<dbReference type="Gene3D" id="1.10.472.80">
    <property type="entry name" value="Ypt/Rab-GAP domain of gyp1p, domain 3"/>
    <property type="match status" value="1"/>
</dbReference>